<protein>
    <submittedName>
        <fullName evidence="1">Uncharacterized protein</fullName>
    </submittedName>
</protein>
<evidence type="ECO:0000313" key="1">
    <source>
        <dbReference type="EMBL" id="QHU26679.1"/>
    </source>
</evidence>
<dbReference type="EMBL" id="MN740443">
    <property type="protein sequence ID" value="QHU26679.1"/>
    <property type="molecule type" value="Genomic_DNA"/>
</dbReference>
<proteinExistence type="predicted"/>
<organism evidence="1">
    <name type="scientific">viral metagenome</name>
    <dbReference type="NCBI Taxonomy" id="1070528"/>
    <lineage>
        <taxon>unclassified sequences</taxon>
        <taxon>metagenomes</taxon>
        <taxon>organismal metagenomes</taxon>
    </lineage>
</organism>
<reference evidence="1" key="1">
    <citation type="journal article" date="2020" name="Nature">
        <title>Giant virus diversity and host interactions through global metagenomics.</title>
        <authorList>
            <person name="Schulz F."/>
            <person name="Roux S."/>
            <person name="Paez-Espino D."/>
            <person name="Jungbluth S."/>
            <person name="Walsh D.A."/>
            <person name="Denef V.J."/>
            <person name="McMahon K.D."/>
            <person name="Konstantinidis K.T."/>
            <person name="Eloe-Fadrosh E.A."/>
            <person name="Kyrpides N.C."/>
            <person name="Woyke T."/>
        </authorList>
    </citation>
    <scope>NUCLEOTIDE SEQUENCE</scope>
    <source>
        <strain evidence="1">GVMAG-M-3300027759-42</strain>
    </source>
</reference>
<dbReference type="AlphaFoldDB" id="A0A6C0L6V2"/>
<name>A0A6C0L6V2_9ZZZZ</name>
<sequence>MEMEVNTGDKKNIKFMINDLFDDNNDSDDDSVSKDLDTSWIQEHDRLSTINENYLRETMDSINVYYVYINRNHYIEKIISDKLPLLLSEDKTHSYLSKETLLQIIQSRKIRTSFSKYKLTDVVSYLVDLEPENIQSFSNNESVEQYTPSFFKIRSFMDDIQFNNSIFIFHGINSIYFLFEEVELLNHRHTLKSILKTSTQDTRVSDKTSTKKVRIQEGHVDNTNKIIGHKLKRGTRKHMST</sequence>
<accession>A0A6C0L6V2</accession>